<feature type="compositionally biased region" description="Polar residues" evidence="1">
    <location>
        <begin position="496"/>
        <end position="507"/>
    </location>
</feature>
<feature type="compositionally biased region" description="Low complexity" evidence="1">
    <location>
        <begin position="629"/>
        <end position="669"/>
    </location>
</feature>
<keyword evidence="3" id="KW-1185">Reference proteome</keyword>
<feature type="compositionally biased region" description="Basic residues" evidence="1">
    <location>
        <begin position="519"/>
        <end position="529"/>
    </location>
</feature>
<feature type="compositionally biased region" description="Acidic residues" evidence="1">
    <location>
        <begin position="264"/>
        <end position="278"/>
    </location>
</feature>
<dbReference type="AlphaFoldDB" id="A0A4S8MQ14"/>
<feature type="compositionally biased region" description="Polar residues" evidence="1">
    <location>
        <begin position="172"/>
        <end position="191"/>
    </location>
</feature>
<organism evidence="2 3">
    <name type="scientific">Dendrothele bispora (strain CBS 962.96)</name>
    <dbReference type="NCBI Taxonomy" id="1314807"/>
    <lineage>
        <taxon>Eukaryota</taxon>
        <taxon>Fungi</taxon>
        <taxon>Dikarya</taxon>
        <taxon>Basidiomycota</taxon>
        <taxon>Agaricomycotina</taxon>
        <taxon>Agaricomycetes</taxon>
        <taxon>Agaricomycetidae</taxon>
        <taxon>Agaricales</taxon>
        <taxon>Agaricales incertae sedis</taxon>
        <taxon>Dendrothele</taxon>
    </lineage>
</organism>
<evidence type="ECO:0000313" key="3">
    <source>
        <dbReference type="Proteomes" id="UP000297245"/>
    </source>
</evidence>
<feature type="region of interest" description="Disordered" evidence="1">
    <location>
        <begin position="785"/>
        <end position="966"/>
    </location>
</feature>
<evidence type="ECO:0000256" key="1">
    <source>
        <dbReference type="SAM" id="MobiDB-lite"/>
    </source>
</evidence>
<accession>A0A4S8MQ14</accession>
<feature type="compositionally biased region" description="Low complexity" evidence="1">
    <location>
        <begin position="553"/>
        <end position="562"/>
    </location>
</feature>
<dbReference type="EMBL" id="ML179051">
    <property type="protein sequence ID" value="THV05130.1"/>
    <property type="molecule type" value="Genomic_DNA"/>
</dbReference>
<evidence type="ECO:0000313" key="2">
    <source>
        <dbReference type="EMBL" id="THV05130.1"/>
    </source>
</evidence>
<feature type="compositionally biased region" description="Low complexity" evidence="1">
    <location>
        <begin position="795"/>
        <end position="813"/>
    </location>
</feature>
<name>A0A4S8MQ14_DENBC</name>
<feature type="compositionally biased region" description="Basic and acidic residues" evidence="1">
    <location>
        <begin position="955"/>
        <end position="966"/>
    </location>
</feature>
<sequence>MMRKLQEVSIQRMRPEAQTFELVEHSIAVAVPDTQETTVDTSDFLSYEMSTELGSVVEEVATEPSSTVDTIDPNPSEMTTVLPSVLGEIAAESPIAVVELEDEDIDELEGDLSYPDESPAPTTIDPGALEGSQVQSFDLISPTVSQEPILSPTEDTESSEQAQAQRDDTPALTPTTAENDNMVATSITGHNPISSPTSVSRPPPVLSADPYPASLSTPLYWTNEIPSSSLPTLPFVSAENSVGPVNPIATHPKSPSKEKKGENGDEDSDAEGDIDPDYVEISGSATSTRSPSPPSAGNTSREPSSLPQPSQDFPAKNTLEFSQENEDAVKALPGPSGSLEASPSPESTERPEADNFDLIQTAEDEGHDKDLVHETPVLTVDPITETDPFKLMGNNSTVAPGAVEVDKQDLDGPQPAEESKDTPTPDSVEQGEKGDDIKGEQPEVSSNITSIPVEKNGTVDGPSKDDGNSTPGVSGSSARSGSNTSTRGSKRKRKSPNLTSVRQNRNLVPQKDSSIRIKSPGKGKGKRKQRQESETPSMSSSGASTAAKMLQPSSRASSVGSSATGGGSTIAHPSPSFAHSKEISFPTPAIPQLMLHSHSRLPRGPYQPIRPSLSLQTQIQTKAPSTTKSSISPNSPDPASSPSRPTPQVSRSASMSSPVSTTRSTRSTRSNCRYHKISLPEEEDDGPHIFFLVPGCSLVDSELIKEEDIQDHGDATYEDSLRKVGDIETLDIHPYVLGVIRQLVGPDKEQDVYFLPKLQEERARKVRHKKRLSKLSLRDYGAYGETHDSNGVLLSPASSRPPVSAAGSTSTSASRRKKGYDADSYSSGEEDDSDPEGEEHAEPPNKKSKTSREENGDSQSNLQTAAAKSSKRVLKRRLGSDAAEYQPGNTDEETEEGSDAEPSRRRKHGKKALNLKRSRTDTQDGRRTKKPKIRTSVWDTSDPSNQYQAQSSVDPDQHTDLQPESH</sequence>
<dbReference type="OrthoDB" id="2804229at2759"/>
<feature type="compositionally biased region" description="Polar residues" evidence="1">
    <location>
        <begin position="857"/>
        <end position="867"/>
    </location>
</feature>
<feature type="compositionally biased region" description="Polar residues" evidence="1">
    <location>
        <begin position="298"/>
        <end position="311"/>
    </location>
</feature>
<dbReference type="Proteomes" id="UP000297245">
    <property type="component" value="Unassembled WGS sequence"/>
</dbReference>
<feature type="region of interest" description="Disordered" evidence="1">
    <location>
        <begin position="105"/>
        <end position="129"/>
    </location>
</feature>
<proteinExistence type="predicted"/>
<feature type="compositionally biased region" description="Polar residues" evidence="1">
    <location>
        <begin position="214"/>
        <end position="231"/>
    </location>
</feature>
<feature type="compositionally biased region" description="Basic and acidic residues" evidence="1">
    <location>
        <begin position="430"/>
        <end position="441"/>
    </location>
</feature>
<reference evidence="2 3" key="1">
    <citation type="journal article" date="2019" name="Nat. Ecol. Evol.">
        <title>Megaphylogeny resolves global patterns of mushroom evolution.</title>
        <authorList>
            <person name="Varga T."/>
            <person name="Krizsan K."/>
            <person name="Foldi C."/>
            <person name="Dima B."/>
            <person name="Sanchez-Garcia M."/>
            <person name="Sanchez-Ramirez S."/>
            <person name="Szollosi G.J."/>
            <person name="Szarkandi J.G."/>
            <person name="Papp V."/>
            <person name="Albert L."/>
            <person name="Andreopoulos W."/>
            <person name="Angelini C."/>
            <person name="Antonin V."/>
            <person name="Barry K.W."/>
            <person name="Bougher N.L."/>
            <person name="Buchanan P."/>
            <person name="Buyck B."/>
            <person name="Bense V."/>
            <person name="Catcheside P."/>
            <person name="Chovatia M."/>
            <person name="Cooper J."/>
            <person name="Damon W."/>
            <person name="Desjardin D."/>
            <person name="Finy P."/>
            <person name="Geml J."/>
            <person name="Haridas S."/>
            <person name="Hughes K."/>
            <person name="Justo A."/>
            <person name="Karasinski D."/>
            <person name="Kautmanova I."/>
            <person name="Kiss B."/>
            <person name="Kocsube S."/>
            <person name="Kotiranta H."/>
            <person name="LaButti K.M."/>
            <person name="Lechner B.E."/>
            <person name="Liimatainen K."/>
            <person name="Lipzen A."/>
            <person name="Lukacs Z."/>
            <person name="Mihaltcheva S."/>
            <person name="Morgado L.N."/>
            <person name="Niskanen T."/>
            <person name="Noordeloos M.E."/>
            <person name="Ohm R.A."/>
            <person name="Ortiz-Santana B."/>
            <person name="Ovrebo C."/>
            <person name="Racz N."/>
            <person name="Riley R."/>
            <person name="Savchenko A."/>
            <person name="Shiryaev A."/>
            <person name="Soop K."/>
            <person name="Spirin V."/>
            <person name="Szebenyi C."/>
            <person name="Tomsovsky M."/>
            <person name="Tulloss R.E."/>
            <person name="Uehling J."/>
            <person name="Grigoriev I.V."/>
            <person name="Vagvolgyi C."/>
            <person name="Papp T."/>
            <person name="Martin F.M."/>
            <person name="Miettinen O."/>
            <person name="Hibbett D.S."/>
            <person name="Nagy L.G."/>
        </authorList>
    </citation>
    <scope>NUCLEOTIDE SEQUENCE [LARGE SCALE GENOMIC DNA]</scope>
    <source>
        <strain evidence="2 3">CBS 962.96</strain>
    </source>
</reference>
<feature type="compositionally biased region" description="Acidic residues" evidence="1">
    <location>
        <begin position="890"/>
        <end position="899"/>
    </location>
</feature>
<feature type="region of interest" description="Disordered" evidence="1">
    <location>
        <begin position="148"/>
        <end position="669"/>
    </location>
</feature>
<feature type="compositionally biased region" description="Polar residues" evidence="1">
    <location>
        <begin position="613"/>
        <end position="628"/>
    </location>
</feature>
<feature type="compositionally biased region" description="Basic and acidic residues" evidence="1">
    <location>
        <begin position="838"/>
        <end position="855"/>
    </location>
</feature>
<feature type="compositionally biased region" description="Acidic residues" evidence="1">
    <location>
        <begin position="828"/>
        <end position="837"/>
    </location>
</feature>
<protein>
    <submittedName>
        <fullName evidence="2">Uncharacterized protein</fullName>
    </submittedName>
</protein>
<feature type="compositionally biased region" description="Polar residues" evidence="1">
    <location>
        <begin position="534"/>
        <end position="544"/>
    </location>
</feature>
<feature type="compositionally biased region" description="Basic residues" evidence="1">
    <location>
        <begin position="904"/>
        <end position="917"/>
    </location>
</feature>
<feature type="compositionally biased region" description="Basic and acidic residues" evidence="1">
    <location>
        <begin position="364"/>
        <end position="373"/>
    </location>
</feature>
<feature type="compositionally biased region" description="Low complexity" evidence="1">
    <location>
        <begin position="472"/>
        <end position="487"/>
    </location>
</feature>
<feature type="compositionally biased region" description="Polar residues" evidence="1">
    <location>
        <begin position="937"/>
        <end position="954"/>
    </location>
</feature>
<gene>
    <name evidence="2" type="ORF">K435DRAFT_137743</name>
</gene>